<dbReference type="PANTHER" id="PTHR46671:SF7">
    <property type="entry name" value="CORE-2_I-BRANCHING ENZYME"/>
    <property type="match status" value="1"/>
</dbReference>
<evidence type="ECO:0000313" key="2">
    <source>
        <dbReference type="Proteomes" id="UP000053660"/>
    </source>
</evidence>
<protein>
    <submittedName>
        <fullName evidence="1">Uncharacterized protein</fullName>
    </submittedName>
</protein>
<proteinExistence type="predicted"/>
<accession>A0A0B1SUA5</accession>
<dbReference type="EMBL" id="KN555023">
    <property type="protein sequence ID" value="KHJ88903.1"/>
    <property type="molecule type" value="Genomic_DNA"/>
</dbReference>
<reference evidence="1 2" key="1">
    <citation type="submission" date="2014-03" db="EMBL/GenBank/DDBJ databases">
        <title>Draft genome of the hookworm Oesophagostomum dentatum.</title>
        <authorList>
            <person name="Mitreva M."/>
        </authorList>
    </citation>
    <scope>NUCLEOTIDE SEQUENCE [LARGE SCALE GENOMIC DNA]</scope>
    <source>
        <strain evidence="1 2">OD-Hann</strain>
    </source>
</reference>
<dbReference type="PANTHER" id="PTHR46671">
    <property type="entry name" value="PROTEIN CBG11221"/>
    <property type="match status" value="1"/>
</dbReference>
<sequence>MDDSEKTVNEILSYLNTTKNISARTKTTSEPYPVYQKRPETRNIDCQRILRGDESYIEAMTRRRPSLCETSYDMSCSEIRKRVLPPVQRLPRLKFGIAFARIVYEVNNHTTEGRNVQLFV</sequence>
<name>A0A0B1SUA5_OESDE</name>
<dbReference type="Proteomes" id="UP000053660">
    <property type="component" value="Unassembled WGS sequence"/>
</dbReference>
<dbReference type="AlphaFoldDB" id="A0A0B1SUA5"/>
<keyword evidence="2" id="KW-1185">Reference proteome</keyword>
<evidence type="ECO:0000313" key="1">
    <source>
        <dbReference type="EMBL" id="KHJ88903.1"/>
    </source>
</evidence>
<gene>
    <name evidence="1" type="ORF">OESDEN_11292</name>
</gene>
<organism evidence="1 2">
    <name type="scientific">Oesophagostomum dentatum</name>
    <name type="common">Nodular worm</name>
    <dbReference type="NCBI Taxonomy" id="61180"/>
    <lineage>
        <taxon>Eukaryota</taxon>
        <taxon>Metazoa</taxon>
        <taxon>Ecdysozoa</taxon>
        <taxon>Nematoda</taxon>
        <taxon>Chromadorea</taxon>
        <taxon>Rhabditida</taxon>
        <taxon>Rhabditina</taxon>
        <taxon>Rhabditomorpha</taxon>
        <taxon>Strongyloidea</taxon>
        <taxon>Strongylidae</taxon>
        <taxon>Oesophagostomum</taxon>
    </lineage>
</organism>
<dbReference type="OrthoDB" id="5871408at2759"/>